<dbReference type="InterPro" id="IPR044823">
    <property type="entry name" value="ASIL1/2-like"/>
</dbReference>
<reference evidence="3 4" key="1">
    <citation type="submission" date="2020-10" db="EMBL/GenBank/DDBJ databases">
        <title>Plant Genome Project.</title>
        <authorList>
            <person name="Zhang R.-G."/>
        </authorList>
    </citation>
    <scope>NUCLEOTIDE SEQUENCE [LARGE SCALE GENOMIC DNA]</scope>
    <source>
        <strain evidence="3">FAFU-HL-1</strain>
        <tissue evidence="3">Leaf</tissue>
    </source>
</reference>
<feature type="region of interest" description="Disordered" evidence="1">
    <location>
        <begin position="148"/>
        <end position="170"/>
    </location>
</feature>
<evidence type="ECO:0000256" key="1">
    <source>
        <dbReference type="SAM" id="MobiDB-lite"/>
    </source>
</evidence>
<dbReference type="Pfam" id="PF13837">
    <property type="entry name" value="Myb_DNA-bind_4"/>
    <property type="match status" value="1"/>
</dbReference>
<feature type="domain" description="Myb-like" evidence="2">
    <location>
        <begin position="32"/>
        <end position="95"/>
    </location>
</feature>
<accession>A0A835N977</accession>
<sequence length="307" mass="34379">MSTPSPSPSPPPPHSPPTNPTPLSSKKTQPLPWTHQETTHLIQSYQEKWYSLKRGQLKASQWEEVAVTVAARCGYDYNHPSKSAVQCRHKMEKLRRRYRDEKRVVAHGGTCYWQYFDLMDSLERGPLPISAQPLARVPSQENYHTRNISNGVLGEYDDDKGADEDEDEEDYGYRSKLRSRSINYILRKPSIVNRSLVISIQISHAFADGMVLCMLLHERGSSNQNYVGIGCHGIMTKDPHLAIAATMFQALFKIIAAIAVNMGSNVSAFFKDIAGFFPPGRSLSGLIAELCHIILLSPCPSRAVQLI</sequence>
<dbReference type="PANTHER" id="PTHR31307:SF3">
    <property type="entry name" value="HOMEODOMAIN-LIKE SUPERFAMILY PROTEIN"/>
    <property type="match status" value="1"/>
</dbReference>
<protein>
    <recommendedName>
        <fullName evidence="2">Myb-like domain-containing protein</fullName>
    </recommendedName>
</protein>
<dbReference type="PANTHER" id="PTHR31307">
    <property type="entry name" value="TRIHELIX TRANSCRIPTION FACTOR ASIL2"/>
    <property type="match status" value="1"/>
</dbReference>
<proteinExistence type="predicted"/>
<dbReference type="EMBL" id="JADGMS010000002">
    <property type="protein sequence ID" value="KAF9688393.1"/>
    <property type="molecule type" value="Genomic_DNA"/>
</dbReference>
<organism evidence="3 4">
    <name type="scientific">Salix dunnii</name>
    <dbReference type="NCBI Taxonomy" id="1413687"/>
    <lineage>
        <taxon>Eukaryota</taxon>
        <taxon>Viridiplantae</taxon>
        <taxon>Streptophyta</taxon>
        <taxon>Embryophyta</taxon>
        <taxon>Tracheophyta</taxon>
        <taxon>Spermatophyta</taxon>
        <taxon>Magnoliopsida</taxon>
        <taxon>eudicotyledons</taxon>
        <taxon>Gunneridae</taxon>
        <taxon>Pentapetalae</taxon>
        <taxon>rosids</taxon>
        <taxon>fabids</taxon>
        <taxon>Malpighiales</taxon>
        <taxon>Salicaceae</taxon>
        <taxon>Saliceae</taxon>
        <taxon>Salix</taxon>
    </lineage>
</organism>
<evidence type="ECO:0000313" key="4">
    <source>
        <dbReference type="Proteomes" id="UP000657918"/>
    </source>
</evidence>
<feature type="compositionally biased region" description="Pro residues" evidence="1">
    <location>
        <begin position="1"/>
        <end position="20"/>
    </location>
</feature>
<dbReference type="InterPro" id="IPR044822">
    <property type="entry name" value="Myb_DNA-bind_4"/>
</dbReference>
<feature type="compositionally biased region" description="Acidic residues" evidence="1">
    <location>
        <begin position="155"/>
        <end position="170"/>
    </location>
</feature>
<feature type="region of interest" description="Disordered" evidence="1">
    <location>
        <begin position="1"/>
        <end position="31"/>
    </location>
</feature>
<gene>
    <name evidence="3" type="ORF">SADUNF_Sadunf02G0192700</name>
</gene>
<name>A0A835N977_9ROSI</name>
<evidence type="ECO:0000259" key="2">
    <source>
        <dbReference type="PROSITE" id="PS50090"/>
    </source>
</evidence>
<keyword evidence="4" id="KW-1185">Reference proteome</keyword>
<comment type="caution">
    <text evidence="3">The sequence shown here is derived from an EMBL/GenBank/DDBJ whole genome shotgun (WGS) entry which is preliminary data.</text>
</comment>
<dbReference type="AlphaFoldDB" id="A0A835N977"/>
<evidence type="ECO:0000313" key="3">
    <source>
        <dbReference type="EMBL" id="KAF9688393.1"/>
    </source>
</evidence>
<dbReference type="Proteomes" id="UP000657918">
    <property type="component" value="Unassembled WGS sequence"/>
</dbReference>
<dbReference type="Gene3D" id="1.10.10.60">
    <property type="entry name" value="Homeodomain-like"/>
    <property type="match status" value="1"/>
</dbReference>
<dbReference type="SMART" id="SM00595">
    <property type="entry name" value="MADF"/>
    <property type="match status" value="1"/>
</dbReference>
<dbReference type="OrthoDB" id="1901794at2759"/>
<dbReference type="PROSITE" id="PS50090">
    <property type="entry name" value="MYB_LIKE"/>
    <property type="match status" value="1"/>
</dbReference>
<dbReference type="InterPro" id="IPR001005">
    <property type="entry name" value="SANT/Myb"/>
</dbReference>
<dbReference type="FunFam" id="1.10.10.60:FF:000152">
    <property type="entry name" value="Trihelix transcription factor ASIL2"/>
    <property type="match status" value="1"/>
</dbReference>